<feature type="region of interest" description="Disordered" evidence="1">
    <location>
        <begin position="76"/>
        <end position="186"/>
    </location>
</feature>
<dbReference type="AlphaFoldDB" id="A0A6G1H6I5"/>
<organism evidence="2 3">
    <name type="scientific">Aulographum hederae CBS 113979</name>
    <dbReference type="NCBI Taxonomy" id="1176131"/>
    <lineage>
        <taxon>Eukaryota</taxon>
        <taxon>Fungi</taxon>
        <taxon>Dikarya</taxon>
        <taxon>Ascomycota</taxon>
        <taxon>Pezizomycotina</taxon>
        <taxon>Dothideomycetes</taxon>
        <taxon>Pleosporomycetidae</taxon>
        <taxon>Aulographales</taxon>
        <taxon>Aulographaceae</taxon>
    </lineage>
</organism>
<feature type="compositionally biased region" description="Acidic residues" evidence="1">
    <location>
        <begin position="221"/>
        <end position="230"/>
    </location>
</feature>
<evidence type="ECO:0000313" key="2">
    <source>
        <dbReference type="EMBL" id="KAF1988630.1"/>
    </source>
</evidence>
<evidence type="ECO:0000313" key="3">
    <source>
        <dbReference type="Proteomes" id="UP000800041"/>
    </source>
</evidence>
<protein>
    <submittedName>
        <fullName evidence="2">Uncharacterized protein</fullName>
    </submittedName>
</protein>
<gene>
    <name evidence="2" type="ORF">K402DRAFT_452835</name>
</gene>
<feature type="compositionally biased region" description="Acidic residues" evidence="1">
    <location>
        <begin position="102"/>
        <end position="117"/>
    </location>
</feature>
<feature type="compositionally biased region" description="Basic residues" evidence="1">
    <location>
        <begin position="140"/>
        <end position="157"/>
    </location>
</feature>
<evidence type="ECO:0000256" key="1">
    <source>
        <dbReference type="SAM" id="MobiDB-lite"/>
    </source>
</evidence>
<feature type="region of interest" description="Disordered" evidence="1">
    <location>
        <begin position="200"/>
        <end position="343"/>
    </location>
</feature>
<feature type="compositionally biased region" description="Basic residues" evidence="1">
    <location>
        <begin position="83"/>
        <end position="96"/>
    </location>
</feature>
<feature type="region of interest" description="Disordered" evidence="1">
    <location>
        <begin position="402"/>
        <end position="428"/>
    </location>
</feature>
<proteinExistence type="predicted"/>
<name>A0A6G1H6I5_9PEZI</name>
<feature type="compositionally biased region" description="Polar residues" evidence="1">
    <location>
        <begin position="320"/>
        <end position="339"/>
    </location>
</feature>
<feature type="compositionally biased region" description="Polar residues" evidence="1">
    <location>
        <begin position="160"/>
        <end position="174"/>
    </location>
</feature>
<reference evidence="2" key="1">
    <citation type="journal article" date="2020" name="Stud. Mycol.">
        <title>101 Dothideomycetes genomes: a test case for predicting lifestyles and emergence of pathogens.</title>
        <authorList>
            <person name="Haridas S."/>
            <person name="Albert R."/>
            <person name="Binder M."/>
            <person name="Bloem J."/>
            <person name="Labutti K."/>
            <person name="Salamov A."/>
            <person name="Andreopoulos B."/>
            <person name="Baker S."/>
            <person name="Barry K."/>
            <person name="Bills G."/>
            <person name="Bluhm B."/>
            <person name="Cannon C."/>
            <person name="Castanera R."/>
            <person name="Culley D."/>
            <person name="Daum C."/>
            <person name="Ezra D."/>
            <person name="Gonzalez J."/>
            <person name="Henrissat B."/>
            <person name="Kuo A."/>
            <person name="Liang C."/>
            <person name="Lipzen A."/>
            <person name="Lutzoni F."/>
            <person name="Magnuson J."/>
            <person name="Mondo S."/>
            <person name="Nolan M."/>
            <person name="Ohm R."/>
            <person name="Pangilinan J."/>
            <person name="Park H.-J."/>
            <person name="Ramirez L."/>
            <person name="Alfaro M."/>
            <person name="Sun H."/>
            <person name="Tritt A."/>
            <person name="Yoshinaga Y."/>
            <person name="Zwiers L.-H."/>
            <person name="Turgeon B."/>
            <person name="Goodwin S."/>
            <person name="Spatafora J."/>
            <person name="Crous P."/>
            <person name="Grigoriev I."/>
        </authorList>
    </citation>
    <scope>NUCLEOTIDE SEQUENCE</scope>
    <source>
        <strain evidence="2">CBS 113979</strain>
    </source>
</reference>
<sequence length="428" mass="49567">MASTMRDFDHLKTIINFFLDPFLAWLDRRRERNERAVERAARVAEGRPLAIEETRGRGAEVPPWEEQNERSALMAEGAGNTGRSRHGEHGRRFRQHRGFEVMGEEVEDEEEDSEDAEENRWYRGKTSELHDEPDEVRRERKERRQKSNTCHGRRRKDSAHQSMSENSLSNTTPYSDDPNEDSRPIHRPHHEVLLDRIKQQEHRSHARLATNPFETVSLTGGDDDETEDDLMTFVTRLLRQPSPIPSTTNHPRLDPSHYPQSHPLRRLRENSNLPPRNRHEATPAHGTASLYSNSRPSSQPRRRERNPFDRQTRGDFVNSPLPSTTFSNRTAENQPSNAMTREYRSRADDITRAGQAARARLLAKSQASQNNNRSTARLSNGFLAVRDPHVPGLHMRTAQELREEARNEEMRLARVEREKRAMEEGGMK</sequence>
<keyword evidence="3" id="KW-1185">Reference proteome</keyword>
<dbReference type="EMBL" id="ML977148">
    <property type="protein sequence ID" value="KAF1988630.1"/>
    <property type="molecule type" value="Genomic_DNA"/>
</dbReference>
<accession>A0A6G1H6I5</accession>
<feature type="compositionally biased region" description="Basic and acidic residues" evidence="1">
    <location>
        <begin position="118"/>
        <end position="139"/>
    </location>
</feature>
<dbReference type="Proteomes" id="UP000800041">
    <property type="component" value="Unassembled WGS sequence"/>
</dbReference>